<feature type="transmembrane region" description="Helical" evidence="8">
    <location>
        <begin position="1018"/>
        <end position="1038"/>
    </location>
</feature>
<feature type="transmembrane region" description="Helical" evidence="8">
    <location>
        <begin position="1130"/>
        <end position="1149"/>
    </location>
</feature>
<keyword evidence="13" id="KW-1185">Reference proteome</keyword>
<dbReference type="PANTHER" id="PTHR12011:SF347">
    <property type="entry name" value="FI21270P1-RELATED"/>
    <property type="match status" value="1"/>
</dbReference>
<dbReference type="PROSITE" id="PS50221">
    <property type="entry name" value="GAIN_B"/>
    <property type="match status" value="1"/>
</dbReference>
<dbReference type="EMBL" id="DS985250">
    <property type="protein sequence ID" value="EDV22150.1"/>
    <property type="molecule type" value="Genomic_DNA"/>
</dbReference>
<feature type="domain" description="C-type lectin" evidence="9">
    <location>
        <begin position="547"/>
        <end position="669"/>
    </location>
</feature>
<keyword evidence="7" id="KW-0325">Glycoprotein</keyword>
<dbReference type="GeneID" id="6756518"/>
<feature type="domain" description="C-type lectin" evidence="9">
    <location>
        <begin position="1"/>
        <end position="90"/>
    </location>
</feature>
<dbReference type="eggNOG" id="KOG4193">
    <property type="taxonomic scope" value="Eukaryota"/>
</dbReference>
<feature type="domain" description="G-protein coupled receptors family 2 profile 2" evidence="11">
    <location>
        <begin position="916"/>
        <end position="1154"/>
    </location>
</feature>
<keyword evidence="3 8" id="KW-0812">Transmembrane</keyword>
<feature type="transmembrane region" description="Helical" evidence="8">
    <location>
        <begin position="978"/>
        <end position="998"/>
    </location>
</feature>
<reference evidence="12 13" key="1">
    <citation type="journal article" date="2008" name="Nature">
        <title>The Trichoplax genome and the nature of placozoans.</title>
        <authorList>
            <person name="Srivastava M."/>
            <person name="Begovic E."/>
            <person name="Chapman J."/>
            <person name="Putnam N.H."/>
            <person name="Hellsten U."/>
            <person name="Kawashima T."/>
            <person name="Kuo A."/>
            <person name="Mitros T."/>
            <person name="Salamov A."/>
            <person name="Carpenter M.L."/>
            <person name="Signorovitch A.Y."/>
            <person name="Moreno M.A."/>
            <person name="Kamm K."/>
            <person name="Grimwood J."/>
            <person name="Schmutz J."/>
            <person name="Shapiro H."/>
            <person name="Grigoriev I.V."/>
            <person name="Buss L.W."/>
            <person name="Schierwater B."/>
            <person name="Dellaporta S.L."/>
            <person name="Rokhsar D.S."/>
        </authorList>
    </citation>
    <scope>NUCLEOTIDE SEQUENCE [LARGE SCALE GENOMIC DNA]</scope>
    <source>
        <strain evidence="12 13">Grell-BS-1999</strain>
    </source>
</reference>
<protein>
    <submittedName>
        <fullName evidence="12">Uncharacterized protein</fullName>
    </submittedName>
</protein>
<dbReference type="InterPro" id="IPR000832">
    <property type="entry name" value="GPCR_2_secretin-like"/>
</dbReference>
<dbReference type="CTD" id="6756518"/>
<evidence type="ECO:0000256" key="8">
    <source>
        <dbReference type="SAM" id="Phobius"/>
    </source>
</evidence>
<evidence type="ECO:0000256" key="7">
    <source>
        <dbReference type="ARBA" id="ARBA00023180"/>
    </source>
</evidence>
<feature type="domain" description="GAIN-B" evidence="10">
    <location>
        <begin position="747"/>
        <end position="913"/>
    </location>
</feature>
<dbReference type="PhylomeDB" id="B3S4U5"/>
<evidence type="ECO:0000256" key="1">
    <source>
        <dbReference type="ARBA" id="ARBA00004141"/>
    </source>
</evidence>
<dbReference type="PANTHER" id="PTHR12011">
    <property type="entry name" value="ADHESION G-PROTEIN COUPLED RECEPTOR"/>
    <property type="match status" value="1"/>
</dbReference>
<evidence type="ECO:0000313" key="13">
    <source>
        <dbReference type="Proteomes" id="UP000009022"/>
    </source>
</evidence>
<dbReference type="GO" id="GO:0007166">
    <property type="term" value="P:cell surface receptor signaling pathway"/>
    <property type="evidence" value="ECO:0007669"/>
    <property type="project" value="InterPro"/>
</dbReference>
<dbReference type="PROSITE" id="PS50041">
    <property type="entry name" value="C_TYPE_LECTIN_2"/>
    <property type="match status" value="5"/>
</dbReference>
<feature type="domain" description="C-type lectin" evidence="9">
    <location>
        <begin position="128"/>
        <end position="252"/>
    </location>
</feature>
<accession>B3S4U5</accession>
<evidence type="ECO:0000259" key="9">
    <source>
        <dbReference type="PROSITE" id="PS50041"/>
    </source>
</evidence>
<keyword evidence="5 8" id="KW-0472">Membrane</keyword>
<feature type="domain" description="C-type lectin" evidence="9">
    <location>
        <begin position="264"/>
        <end position="364"/>
    </location>
</feature>
<dbReference type="Pfam" id="PF00059">
    <property type="entry name" value="Lectin_C"/>
    <property type="match status" value="4"/>
</dbReference>
<dbReference type="InterPro" id="IPR000203">
    <property type="entry name" value="GPS"/>
</dbReference>
<dbReference type="AlphaFoldDB" id="B3S4U5"/>
<dbReference type="SMART" id="SM00034">
    <property type="entry name" value="CLECT"/>
    <property type="match status" value="4"/>
</dbReference>
<comment type="subcellular location">
    <subcellularLocation>
        <location evidence="1">Membrane</location>
        <topology evidence="1">Multi-pass membrane protein</topology>
    </subcellularLocation>
</comment>
<evidence type="ECO:0000259" key="10">
    <source>
        <dbReference type="PROSITE" id="PS50221"/>
    </source>
</evidence>
<dbReference type="InterPro" id="IPR016186">
    <property type="entry name" value="C-type_lectin-like/link_sf"/>
</dbReference>
<dbReference type="CDD" id="cd15040">
    <property type="entry name" value="7tmB2_Adhesion"/>
    <property type="match status" value="1"/>
</dbReference>
<dbReference type="PRINTS" id="PR00249">
    <property type="entry name" value="GPCRSECRETIN"/>
</dbReference>
<evidence type="ECO:0000256" key="5">
    <source>
        <dbReference type="ARBA" id="ARBA00023136"/>
    </source>
</evidence>
<dbReference type="STRING" id="10228.B3S4U5"/>
<feature type="domain" description="C-type lectin" evidence="9">
    <location>
        <begin position="416"/>
        <end position="532"/>
    </location>
</feature>
<dbReference type="InParanoid" id="B3S4U5"/>
<dbReference type="Pfam" id="PF00002">
    <property type="entry name" value="7tm_2"/>
    <property type="match status" value="1"/>
</dbReference>
<dbReference type="SMART" id="SM00303">
    <property type="entry name" value="GPS"/>
    <property type="match status" value="1"/>
</dbReference>
<dbReference type="HOGENOM" id="CLU_009192_0_0_1"/>
<keyword evidence="4 8" id="KW-1133">Transmembrane helix</keyword>
<feature type="transmembrane region" description="Helical" evidence="8">
    <location>
        <begin position="953"/>
        <end position="972"/>
    </location>
</feature>
<feature type="transmembrane region" description="Helical" evidence="8">
    <location>
        <begin position="1101"/>
        <end position="1124"/>
    </location>
</feature>
<dbReference type="InterPro" id="IPR017981">
    <property type="entry name" value="GPCR_2-like_7TM"/>
</dbReference>
<dbReference type="CDD" id="cd00037">
    <property type="entry name" value="CLECT"/>
    <property type="match status" value="4"/>
</dbReference>
<dbReference type="FunFam" id="1.20.1070.10:FF:000058">
    <property type="entry name" value="Adhesion G protein-coupled receptor F5"/>
    <property type="match status" value="1"/>
</dbReference>
<comment type="similarity">
    <text evidence="2">Belongs to the G-protein coupled receptor 2 family. Adhesion G-protein coupled receptor (ADGR) subfamily.</text>
</comment>
<dbReference type="InterPro" id="IPR016187">
    <property type="entry name" value="CTDL_fold"/>
</dbReference>
<proteinExistence type="inferred from homology"/>
<dbReference type="InterPro" id="IPR046338">
    <property type="entry name" value="GAIN_dom_sf"/>
</dbReference>
<dbReference type="InterPro" id="IPR018378">
    <property type="entry name" value="C-type_lectin_CS"/>
</dbReference>
<dbReference type="Gene3D" id="3.10.100.10">
    <property type="entry name" value="Mannose-Binding Protein A, subunit A"/>
    <property type="match status" value="5"/>
</dbReference>
<evidence type="ECO:0000256" key="2">
    <source>
        <dbReference type="ARBA" id="ARBA00007343"/>
    </source>
</evidence>
<dbReference type="PROSITE" id="PS00615">
    <property type="entry name" value="C_TYPE_LECTIN_1"/>
    <property type="match status" value="2"/>
</dbReference>
<feature type="transmembrane region" description="Helical" evidence="8">
    <location>
        <begin position="918"/>
        <end position="941"/>
    </location>
</feature>
<dbReference type="KEGG" id="tad:TRIADDRAFT_59350"/>
<dbReference type="eggNOG" id="KOG4297">
    <property type="taxonomic scope" value="Eukaryota"/>
</dbReference>
<dbReference type="InterPro" id="IPR057244">
    <property type="entry name" value="GAIN_B"/>
</dbReference>
<evidence type="ECO:0000256" key="6">
    <source>
        <dbReference type="ARBA" id="ARBA00023157"/>
    </source>
</evidence>
<evidence type="ECO:0000313" key="12">
    <source>
        <dbReference type="EMBL" id="EDV22150.1"/>
    </source>
</evidence>
<keyword evidence="6" id="KW-1015">Disulfide bond</keyword>
<dbReference type="Gene3D" id="1.20.1070.10">
    <property type="entry name" value="Rhodopsin 7-helix transmembrane proteins"/>
    <property type="match status" value="1"/>
</dbReference>
<sequence length="1195" mass="136427">MDPSENAVILKMVISLHTNTSIYWIGLNDTSGTFLHASWISSNHAIGNWIPWVPNFVVDTTKLCAGSIPTPSTLNWLNLNCSDQHFFICQLDLSTPNDLSNSTFASYIMWGYPLPPDENTCKPPDSRFSNTCFSFHKHLLTWSLSRDYCALAGKQLVQFESMEKLQAIKSLITFHTETWIGLISTIGYPVQTDDFSWIFRDPYNPYPTFSNWEKFVPVDIYNPQTGLCVTMKSDSLKWNNRRCTSLYPFICQQELACPTGWRQFEGKCYMIVDTAYSSWQDAFAHCQQYSSGLAIIRNKNELKLIENFTLSVNKSIWIALKANRSSLQWIDRHTLFIDRIPSLLELCLVGCIVNGNISWRLEECYFAYNYYPLCQKAAKTIPAPIPQALQNLTADNITESIGKYYFPTCPYNWMYHNKHCYRLTTTIGTYSQGETECHKGILAYPAIMSMIETELVVSSLLHDGNEAWIGLQFQSNTFKWYGNKAAYNYSNWDLSQPNLLQEQNCAVLKRTGADSAYWYRRQCNSTSATLCEKGTVHLYCPKYWTLNGSSCVKVTYLSMSFYEARGLCGYHRSDLITLASASTENFILDFLSDKASRNSLGLSDQSFWIGLYKSNNIFRWLQDVSVLENYEKLDNNPGNYYYRCVALKFSSVNKTWIWARVDCLSHRAYPICRKIIGSPAQLAATSSLAASTSKFFSSYSNTINDYYADSYSLNAKFDAMIDNYDYSDYGYDDYDDVVDNTGLYLAQALKPNQSSILVSYYNKRLERLSDDDIYVDMRSKLQDAPFMDDFDYPLSVNVPTSAISKELNGKFRMAVGIYETRSNQKANSLQQQPLKYTISCSIRPLMKGKLKNPVVFNFKINQNDNAKPTCAYWKKSFWATDGLEMKIPNETIVQCLSYHLTSFSVLLQFNNFTKILSMMTYTGLSMSLICLMVTFITFTAFGRFHSIRGLVHANLSASMIISTIIFIIGIQWTEHRILCQFIAIILQFSLLASFTWMLIEGIVTFKMSVNWLEKQSSVVAYIMIGWGIPCVIVLSTFLTKSEYYGSSKYCWIEPGNHLFLIFGIPVLVIIGMNLILMALITKSLIGIRAVANMSNLQKVRVSFRASVALVPLLGITWTLGFLSLNNTTLVFSYLFVILNSLQGVSLFYFHCYNYKGVKKFYLSWFKLSKFPTSSVKVSDTASRGNFKRAKSAWSN</sequence>
<dbReference type="RefSeq" id="XP_002115305.1">
    <property type="nucleotide sequence ID" value="XM_002115269.1"/>
</dbReference>
<dbReference type="InterPro" id="IPR001304">
    <property type="entry name" value="C-type_lectin-like"/>
</dbReference>
<dbReference type="Proteomes" id="UP000009022">
    <property type="component" value="Unassembled WGS sequence"/>
</dbReference>
<evidence type="ECO:0000259" key="11">
    <source>
        <dbReference type="PROSITE" id="PS50261"/>
    </source>
</evidence>
<organism evidence="12 13">
    <name type="scientific">Trichoplax adhaerens</name>
    <name type="common">Trichoplax reptans</name>
    <dbReference type="NCBI Taxonomy" id="10228"/>
    <lineage>
        <taxon>Eukaryota</taxon>
        <taxon>Metazoa</taxon>
        <taxon>Placozoa</taxon>
        <taxon>Uniplacotomia</taxon>
        <taxon>Trichoplacea</taxon>
        <taxon>Trichoplacidae</taxon>
        <taxon>Trichoplax</taxon>
    </lineage>
</organism>
<dbReference type="OrthoDB" id="5967113at2759"/>
<dbReference type="Pfam" id="PF01825">
    <property type="entry name" value="GPS"/>
    <property type="match status" value="1"/>
</dbReference>
<dbReference type="SUPFAM" id="SSF56436">
    <property type="entry name" value="C-type lectin-like"/>
    <property type="match status" value="5"/>
</dbReference>
<evidence type="ECO:0000256" key="4">
    <source>
        <dbReference type="ARBA" id="ARBA00022989"/>
    </source>
</evidence>
<feature type="transmembrane region" description="Helical" evidence="8">
    <location>
        <begin position="1058"/>
        <end position="1080"/>
    </location>
</feature>
<dbReference type="FunFam" id="2.60.220.50:FF:000043">
    <property type="entry name" value="Adhesion G protein-coupled receptor L3"/>
    <property type="match status" value="1"/>
</dbReference>
<name>B3S4U5_TRIAD</name>
<dbReference type="GO" id="GO:0005886">
    <property type="term" value="C:plasma membrane"/>
    <property type="evidence" value="ECO:0000318"/>
    <property type="project" value="GO_Central"/>
</dbReference>
<dbReference type="GO" id="GO:0004930">
    <property type="term" value="F:G protein-coupled receptor activity"/>
    <property type="evidence" value="ECO:0007669"/>
    <property type="project" value="InterPro"/>
</dbReference>
<gene>
    <name evidence="12" type="ORF">TRIADDRAFT_59350</name>
</gene>
<dbReference type="Gene3D" id="2.60.220.50">
    <property type="match status" value="1"/>
</dbReference>
<evidence type="ECO:0000256" key="3">
    <source>
        <dbReference type="ARBA" id="ARBA00022692"/>
    </source>
</evidence>
<dbReference type="PROSITE" id="PS50261">
    <property type="entry name" value="G_PROTEIN_RECEP_F2_4"/>
    <property type="match status" value="1"/>
</dbReference>